<protein>
    <submittedName>
        <fullName evidence="9">DNA internalization-related competence protein ComEC/Rec2</fullName>
    </submittedName>
</protein>
<feature type="transmembrane region" description="Helical" evidence="6">
    <location>
        <begin position="98"/>
        <end position="115"/>
    </location>
</feature>
<dbReference type="AlphaFoldDB" id="A0A3B0U0Q1"/>
<feature type="transmembrane region" description="Helical" evidence="6">
    <location>
        <begin position="541"/>
        <end position="560"/>
    </location>
</feature>
<reference evidence="9" key="1">
    <citation type="submission" date="2018-06" db="EMBL/GenBank/DDBJ databases">
        <authorList>
            <person name="Zhirakovskaya E."/>
        </authorList>
    </citation>
    <scope>NUCLEOTIDE SEQUENCE</scope>
</reference>
<evidence type="ECO:0000313" key="9">
    <source>
        <dbReference type="EMBL" id="VAW24435.1"/>
    </source>
</evidence>
<dbReference type="Pfam" id="PF03772">
    <property type="entry name" value="Competence"/>
    <property type="match status" value="1"/>
</dbReference>
<comment type="subcellular location">
    <subcellularLocation>
        <location evidence="1">Cell membrane</location>
        <topology evidence="1">Multi-pass membrane protein</topology>
    </subcellularLocation>
</comment>
<evidence type="ECO:0000256" key="1">
    <source>
        <dbReference type="ARBA" id="ARBA00004651"/>
    </source>
</evidence>
<sequence length="768" mass="83561">MCKTVCRICQSGVAVFSIREKPRKGLCQTHVPNRRSILSIDDLERSKTTTELPPNIGVIPLSSIAVIRQKTPVTQNYFNKLTTGFGAEVFRQISNRRLLILQPFMLIFGILAYRATKFEPAFLAMALIAILLVLGAVFSKSKQKQFWVFVSLLGFWAGFLLLPIHGKLFGSNMIYGAFYGQFSATVDSIHSNDSERARIIISNIISVEGRNNPPLRRARILLPSDQLPDIGDVISAPMRLYRVPGPVVPGGYDSQFHAYFKGIGAYGSTTGNLDVINPAQTNSISRNIQELREFIGTRIDQALAPPISGIARALIVGDQGQIDENIRTRLADAGLAHVLAISGLHLSLIAGGIFAAIRMGLAGFYGFGQNISVKKIAAIGGIIASLIYLALSGASVSAVRASLMLILIFGAVLAGRRALTMRNVAFAALFIIITDPSSIFRPGFQLSFAAVIALVGSYEGYKSKFQNDASAIKKLTRFFFGIALTSVIAGAATALFAAYHFQNVAPFGVLGNMVAIPLVAFVVLPAALLAVLFMPLGIEEIFFAPMGWGIEQIITVANYISSLGSGFVSPPILEEISLIIALFAMAWFAFFTGKSRFIGVVIAAILIPVFGTIERPDIMIADTTQAIAIKNEQSQELLSQNLASMDLVAGRANSFAVNAWSETYLAKIATPDEKVPCDLTGCWIERDNFIVSLVKTRDAFAEDCSKADLVIARISAPQYCRNTTQVIDQNDLTSSGVHWARWNGNDFIIRPAIVDIYRPWRPNYPSNR</sequence>
<evidence type="ECO:0000256" key="4">
    <source>
        <dbReference type="ARBA" id="ARBA00022989"/>
    </source>
</evidence>
<evidence type="ECO:0000256" key="3">
    <source>
        <dbReference type="ARBA" id="ARBA00022692"/>
    </source>
</evidence>
<keyword evidence="4 6" id="KW-1133">Transmembrane helix</keyword>
<evidence type="ECO:0000256" key="5">
    <source>
        <dbReference type="ARBA" id="ARBA00023136"/>
    </source>
</evidence>
<keyword evidence="5 6" id="KW-0472">Membrane</keyword>
<evidence type="ECO:0000256" key="2">
    <source>
        <dbReference type="ARBA" id="ARBA00022475"/>
    </source>
</evidence>
<name>A0A3B0U0Q1_9ZZZZ</name>
<evidence type="ECO:0000259" key="8">
    <source>
        <dbReference type="Pfam" id="PF13567"/>
    </source>
</evidence>
<dbReference type="PANTHER" id="PTHR30619:SF1">
    <property type="entry name" value="RECOMBINATION PROTEIN 2"/>
    <property type="match status" value="1"/>
</dbReference>
<dbReference type="InterPro" id="IPR025405">
    <property type="entry name" value="DUF4131"/>
</dbReference>
<proteinExistence type="predicted"/>
<organism evidence="9">
    <name type="scientific">hydrothermal vent metagenome</name>
    <dbReference type="NCBI Taxonomy" id="652676"/>
    <lineage>
        <taxon>unclassified sequences</taxon>
        <taxon>metagenomes</taxon>
        <taxon>ecological metagenomes</taxon>
    </lineage>
</organism>
<feature type="domain" description="ComEC/Rec2-related protein" evidence="7">
    <location>
        <begin position="314"/>
        <end position="590"/>
    </location>
</feature>
<feature type="transmembrane region" description="Helical" evidence="6">
    <location>
        <begin position="572"/>
        <end position="590"/>
    </location>
</feature>
<evidence type="ECO:0000259" key="7">
    <source>
        <dbReference type="Pfam" id="PF03772"/>
    </source>
</evidence>
<dbReference type="InterPro" id="IPR004477">
    <property type="entry name" value="ComEC_N"/>
</dbReference>
<dbReference type="PANTHER" id="PTHR30619">
    <property type="entry name" value="DNA INTERNALIZATION/COMPETENCE PROTEIN COMEC/REC2"/>
    <property type="match status" value="1"/>
</dbReference>
<evidence type="ECO:0000256" key="6">
    <source>
        <dbReference type="SAM" id="Phobius"/>
    </source>
</evidence>
<gene>
    <name evidence="9" type="ORF">MNBD_ALPHA11-259</name>
</gene>
<feature type="transmembrane region" description="Helical" evidence="6">
    <location>
        <begin position="335"/>
        <end position="357"/>
    </location>
</feature>
<feature type="transmembrane region" description="Helical" evidence="6">
    <location>
        <begin position="478"/>
        <end position="501"/>
    </location>
</feature>
<feature type="transmembrane region" description="Helical" evidence="6">
    <location>
        <begin position="513"/>
        <end position="534"/>
    </location>
</feature>
<dbReference type="EMBL" id="UOEQ01000530">
    <property type="protein sequence ID" value="VAW24435.1"/>
    <property type="molecule type" value="Genomic_DNA"/>
</dbReference>
<feature type="transmembrane region" description="Helical" evidence="6">
    <location>
        <begin position="597"/>
        <end position="613"/>
    </location>
</feature>
<keyword evidence="2" id="KW-1003">Cell membrane</keyword>
<feature type="transmembrane region" description="Helical" evidence="6">
    <location>
        <begin position="121"/>
        <end position="139"/>
    </location>
</feature>
<keyword evidence="3 6" id="KW-0812">Transmembrane</keyword>
<feature type="transmembrane region" description="Helical" evidence="6">
    <location>
        <begin position="146"/>
        <end position="166"/>
    </location>
</feature>
<feature type="transmembrane region" description="Helical" evidence="6">
    <location>
        <begin position="377"/>
        <end position="399"/>
    </location>
</feature>
<dbReference type="Pfam" id="PF13567">
    <property type="entry name" value="DUF4131"/>
    <property type="match status" value="1"/>
</dbReference>
<accession>A0A3B0U0Q1</accession>
<dbReference type="NCBIfam" id="TIGR00360">
    <property type="entry name" value="ComEC_N-term"/>
    <property type="match status" value="1"/>
</dbReference>
<dbReference type="GO" id="GO:0005886">
    <property type="term" value="C:plasma membrane"/>
    <property type="evidence" value="ECO:0007669"/>
    <property type="project" value="UniProtKB-SubCell"/>
</dbReference>
<dbReference type="InterPro" id="IPR052159">
    <property type="entry name" value="Competence_DNA_uptake"/>
</dbReference>
<feature type="domain" description="DUF4131" evidence="8">
    <location>
        <begin position="121"/>
        <end position="271"/>
    </location>
</feature>